<comment type="similarity">
    <text evidence="1 5 6">Belongs to the peptidase S8 family.</text>
</comment>
<keyword evidence="2 5" id="KW-0645">Protease</keyword>
<evidence type="ECO:0000313" key="10">
    <source>
        <dbReference type="Proteomes" id="UP000579153"/>
    </source>
</evidence>
<evidence type="ECO:0000313" key="9">
    <source>
        <dbReference type="EMBL" id="MBB5779221.1"/>
    </source>
</evidence>
<evidence type="ECO:0000256" key="6">
    <source>
        <dbReference type="RuleBase" id="RU003355"/>
    </source>
</evidence>
<keyword evidence="10" id="KW-1185">Reference proteome</keyword>
<dbReference type="InterPro" id="IPR008979">
    <property type="entry name" value="Galactose-bd-like_sf"/>
</dbReference>
<dbReference type="PROSITE" id="PS00136">
    <property type="entry name" value="SUBTILASE_ASP"/>
    <property type="match status" value="1"/>
</dbReference>
<dbReference type="Proteomes" id="UP000579153">
    <property type="component" value="Unassembled WGS sequence"/>
</dbReference>
<accession>A0A7W9G8N4</accession>
<dbReference type="PROSITE" id="PS00137">
    <property type="entry name" value="SUBTILASE_HIS"/>
    <property type="match status" value="1"/>
</dbReference>
<comment type="caution">
    <text evidence="9">The sequence shown here is derived from an EMBL/GenBank/DDBJ whole genome shotgun (WGS) entry which is preliminary data.</text>
</comment>
<dbReference type="Pfam" id="PF00082">
    <property type="entry name" value="Peptidase_S8"/>
    <property type="match status" value="1"/>
</dbReference>
<dbReference type="InterPro" id="IPR023828">
    <property type="entry name" value="Peptidase_S8_Ser-AS"/>
</dbReference>
<feature type="domain" description="P/Homo B" evidence="8">
    <location>
        <begin position="451"/>
        <end position="562"/>
    </location>
</feature>
<feature type="active site" description="Charge relay system" evidence="5">
    <location>
        <position position="153"/>
    </location>
</feature>
<dbReference type="Pfam" id="PF01483">
    <property type="entry name" value="P_proprotein"/>
    <property type="match status" value="2"/>
</dbReference>
<dbReference type="PROSITE" id="PS51829">
    <property type="entry name" value="P_HOMO_B"/>
    <property type="match status" value="2"/>
</dbReference>
<name>A0A7W9G8N4_9ACTN</name>
<dbReference type="InterPro" id="IPR050131">
    <property type="entry name" value="Peptidase_S8_subtilisin-like"/>
</dbReference>
<dbReference type="PANTHER" id="PTHR43806:SF11">
    <property type="entry name" value="CEREVISIN-RELATED"/>
    <property type="match status" value="1"/>
</dbReference>
<dbReference type="InterPro" id="IPR000209">
    <property type="entry name" value="Peptidase_S8/S53_dom"/>
</dbReference>
<dbReference type="InterPro" id="IPR036852">
    <property type="entry name" value="Peptidase_S8/S53_dom_sf"/>
</dbReference>
<dbReference type="PROSITE" id="PS00138">
    <property type="entry name" value="SUBTILASE_SER"/>
    <property type="match status" value="1"/>
</dbReference>
<evidence type="ECO:0000259" key="8">
    <source>
        <dbReference type="PROSITE" id="PS51829"/>
    </source>
</evidence>
<feature type="chain" id="PRO_5031228936" evidence="7">
    <location>
        <begin position="26"/>
        <end position="690"/>
    </location>
</feature>
<feature type="active site" description="Charge relay system" evidence="5">
    <location>
        <position position="215"/>
    </location>
</feature>
<dbReference type="PANTHER" id="PTHR43806">
    <property type="entry name" value="PEPTIDASE S8"/>
    <property type="match status" value="1"/>
</dbReference>
<dbReference type="PROSITE" id="PS51892">
    <property type="entry name" value="SUBTILASE"/>
    <property type="match status" value="1"/>
</dbReference>
<evidence type="ECO:0000256" key="5">
    <source>
        <dbReference type="PROSITE-ProRule" id="PRU01240"/>
    </source>
</evidence>
<dbReference type="SUPFAM" id="SSF52743">
    <property type="entry name" value="Subtilisin-like"/>
    <property type="match status" value="1"/>
</dbReference>
<dbReference type="Gene3D" id="3.40.50.200">
    <property type="entry name" value="Peptidase S8/S53 domain"/>
    <property type="match status" value="1"/>
</dbReference>
<proteinExistence type="inferred from homology"/>
<dbReference type="PRINTS" id="PR00723">
    <property type="entry name" value="SUBTILISIN"/>
</dbReference>
<protein>
    <submittedName>
        <fullName evidence="9">Subtilisin family serine protease</fullName>
    </submittedName>
</protein>
<dbReference type="EMBL" id="JACHMB010000001">
    <property type="protein sequence ID" value="MBB5779221.1"/>
    <property type="molecule type" value="Genomic_DNA"/>
</dbReference>
<keyword evidence="3 5" id="KW-0378">Hydrolase</keyword>
<dbReference type="GO" id="GO:0006508">
    <property type="term" value="P:proteolysis"/>
    <property type="evidence" value="ECO:0007669"/>
    <property type="project" value="UniProtKB-KW"/>
</dbReference>
<dbReference type="InterPro" id="IPR002884">
    <property type="entry name" value="P_dom"/>
</dbReference>
<organism evidence="9 10">
    <name type="scientific">Nonomuraea jabiensis</name>
    <dbReference type="NCBI Taxonomy" id="882448"/>
    <lineage>
        <taxon>Bacteria</taxon>
        <taxon>Bacillati</taxon>
        <taxon>Actinomycetota</taxon>
        <taxon>Actinomycetes</taxon>
        <taxon>Streptosporangiales</taxon>
        <taxon>Streptosporangiaceae</taxon>
        <taxon>Nonomuraea</taxon>
    </lineage>
</organism>
<evidence type="ECO:0000256" key="4">
    <source>
        <dbReference type="ARBA" id="ARBA00022825"/>
    </source>
</evidence>
<dbReference type="InterPro" id="IPR015500">
    <property type="entry name" value="Peptidase_S8_subtilisin-rel"/>
</dbReference>
<sequence length="690" mass="71312">MKFPLLSCVIAAMAATAFVSVPAHAASAPLEQQTTRQATQQAAAAAPTVEPELRTKLAAGGKLRVNVVTKSRTDLPDASANGQVLQTSSRFPMVTLRVDAAAVDRLSKLANVVSVTEDKPVPPVLAQSIPLIGGDRTRAAGMTGAGSVVAILDTGVAANHPFLGSRVLDEACFSPIDADYSATSLCPDGNAEQEGPGAADTDTGPCADAALDCDHGTHVAGIAVGNGQNVTGAPPAGVAPAAEIVAVQVFSKFSSEDFCGAGAAPCVLSFTSAQIAGLEKVLELQEGGTPIVAANLSLGSGRYTAACDTDPRKPAIDALLAAGVATVIASGNNGYGDAISAPACVSSAIAVGSTTDQDTPSTFSNRGPLLDLFAPGTDIVSSIPGNKYASMSGTSMAAPHVTGALAVMRQAQPTTAVSQLVTTLKTTGKAITYTGATTSRIQLDTAVLGSTNPTPDPDADPWPLPNYTNGTDYAIPDHGYVESKIVVNDLIGSAPANIEVYIDIHHTWRGEVKADLIAPDGKVYPLRAPAPNDSADIIHETYHVNASASPVKGTWKLRAQDVEWLDTGYIDSWTIRLPCFGAWDDVPIPDPGSAESRIVVGWLPGNAPSNVTVYVEINHTWRGDLKLDLVAPDGKVYPLRAPAPKDDADVLNETYHVNASTSPASGSWKLRVEDVTSGDKGYINGWTLTQ</sequence>
<dbReference type="RefSeq" id="WP_221519580.1">
    <property type="nucleotide sequence ID" value="NZ_JACHMB010000001.1"/>
</dbReference>
<dbReference type="InterPro" id="IPR023827">
    <property type="entry name" value="Peptidase_S8_Asp-AS"/>
</dbReference>
<feature type="active site" description="Charge relay system" evidence="5">
    <location>
        <position position="395"/>
    </location>
</feature>
<feature type="signal peptide" evidence="7">
    <location>
        <begin position="1"/>
        <end position="25"/>
    </location>
</feature>
<dbReference type="InterPro" id="IPR022398">
    <property type="entry name" value="Peptidase_S8_His-AS"/>
</dbReference>
<dbReference type="AlphaFoldDB" id="A0A7W9G8N4"/>
<reference evidence="9 10" key="1">
    <citation type="submission" date="2020-08" db="EMBL/GenBank/DDBJ databases">
        <title>Sequencing the genomes of 1000 actinobacteria strains.</title>
        <authorList>
            <person name="Klenk H.-P."/>
        </authorList>
    </citation>
    <scope>NUCLEOTIDE SEQUENCE [LARGE SCALE GENOMIC DNA]</scope>
    <source>
        <strain evidence="9 10">DSM 45507</strain>
    </source>
</reference>
<evidence type="ECO:0000256" key="1">
    <source>
        <dbReference type="ARBA" id="ARBA00011073"/>
    </source>
</evidence>
<dbReference type="GO" id="GO:0004252">
    <property type="term" value="F:serine-type endopeptidase activity"/>
    <property type="evidence" value="ECO:0007669"/>
    <property type="project" value="UniProtKB-UniRule"/>
</dbReference>
<dbReference type="SUPFAM" id="SSF49785">
    <property type="entry name" value="Galactose-binding domain-like"/>
    <property type="match status" value="2"/>
</dbReference>
<evidence type="ECO:0000256" key="3">
    <source>
        <dbReference type="ARBA" id="ARBA00022801"/>
    </source>
</evidence>
<feature type="domain" description="P/Homo B" evidence="8">
    <location>
        <begin position="567"/>
        <end position="690"/>
    </location>
</feature>
<gene>
    <name evidence="9" type="ORF">HD596_005977</name>
</gene>
<keyword evidence="7" id="KW-0732">Signal</keyword>
<evidence type="ECO:0000256" key="7">
    <source>
        <dbReference type="SAM" id="SignalP"/>
    </source>
</evidence>
<evidence type="ECO:0000256" key="2">
    <source>
        <dbReference type="ARBA" id="ARBA00022670"/>
    </source>
</evidence>
<keyword evidence="4 5" id="KW-0720">Serine protease</keyword>
<dbReference type="Gene3D" id="2.60.120.260">
    <property type="entry name" value="Galactose-binding domain-like"/>
    <property type="match status" value="2"/>
</dbReference>